<dbReference type="PANTHER" id="PTHR30041:SF4">
    <property type="entry name" value="ARSENATE REDUCTASE"/>
    <property type="match status" value="1"/>
</dbReference>
<dbReference type="RefSeq" id="WP_140964056.1">
    <property type="nucleotide sequence ID" value="NZ_VEVQ02000015.1"/>
</dbReference>
<dbReference type="EMBL" id="VEVQ02000015">
    <property type="protein sequence ID" value="NHN27542.1"/>
    <property type="molecule type" value="Genomic_DNA"/>
</dbReference>
<dbReference type="Proteomes" id="UP000817854">
    <property type="component" value="Unassembled WGS sequence"/>
</dbReference>
<dbReference type="Gene3D" id="3.40.30.10">
    <property type="entry name" value="Glutaredoxin"/>
    <property type="match status" value="1"/>
</dbReference>
<protein>
    <submittedName>
        <fullName evidence="4">Arsenate reductase (Glutaredoxin)</fullName>
        <ecNumber evidence="4">1.20.4.1</ecNumber>
    </submittedName>
</protein>
<accession>A0ABX0IUQ5</accession>
<dbReference type="NCBIfam" id="TIGR00014">
    <property type="entry name" value="arsC"/>
    <property type="match status" value="1"/>
</dbReference>
<sequence>MITIYHNPRCTKSREGLAEIEALKKPYAIRKYIDEPFTKEELTEVIQKLEIKPLELVRTKEKIWIQEYKGKNMSDVAIIEAMLLHPKLIERPIVVNEGKAIIARPKEMINKIIGNI</sequence>
<dbReference type="InterPro" id="IPR036249">
    <property type="entry name" value="Thioredoxin-like_sf"/>
</dbReference>
<dbReference type="InterPro" id="IPR006660">
    <property type="entry name" value="Arsenate_reductase-like"/>
</dbReference>
<gene>
    <name evidence="4" type="primary">arsC</name>
    <name evidence="4" type="ORF">FIA58_017825</name>
</gene>
<evidence type="ECO:0000256" key="2">
    <source>
        <dbReference type="ARBA" id="ARBA00023002"/>
    </source>
</evidence>
<reference evidence="4 5" key="3">
    <citation type="submission" date="2020-02" db="EMBL/GenBank/DDBJ databases">
        <title>Flavobacterium profundi sp. nov., isolated from a deep-sea seamount.</title>
        <authorList>
            <person name="Zhang D.-C."/>
        </authorList>
    </citation>
    <scope>NUCLEOTIDE SEQUENCE [LARGE SCALE GENOMIC DNA]</scope>
    <source>
        <strain evidence="4 5">EC11</strain>
    </source>
</reference>
<dbReference type="InterPro" id="IPR006659">
    <property type="entry name" value="Arsenate_reductase"/>
</dbReference>
<evidence type="ECO:0000256" key="1">
    <source>
        <dbReference type="ARBA" id="ARBA00007198"/>
    </source>
</evidence>
<dbReference type="SUPFAM" id="SSF52833">
    <property type="entry name" value="Thioredoxin-like"/>
    <property type="match status" value="1"/>
</dbReference>
<comment type="similarity">
    <text evidence="1 3">Belongs to the ArsC family.</text>
</comment>
<dbReference type="GO" id="GO:0008794">
    <property type="term" value="F:arsenate reductase (glutaredoxin) activity"/>
    <property type="evidence" value="ECO:0007669"/>
    <property type="project" value="UniProtKB-EC"/>
</dbReference>
<evidence type="ECO:0000256" key="3">
    <source>
        <dbReference type="PROSITE-ProRule" id="PRU01282"/>
    </source>
</evidence>
<keyword evidence="5" id="KW-1185">Reference proteome</keyword>
<dbReference type="PANTHER" id="PTHR30041">
    <property type="entry name" value="ARSENATE REDUCTASE"/>
    <property type="match status" value="1"/>
</dbReference>
<evidence type="ECO:0000313" key="5">
    <source>
        <dbReference type="Proteomes" id="UP000817854"/>
    </source>
</evidence>
<comment type="caution">
    <text evidence="4">The sequence shown here is derived from an EMBL/GenBank/DDBJ whole genome shotgun (WGS) entry which is preliminary data.</text>
</comment>
<reference evidence="4 5" key="2">
    <citation type="submission" date="2019-05" db="EMBL/GenBank/DDBJ databases">
        <authorList>
            <person name="Lianzixin W."/>
        </authorList>
    </citation>
    <scope>NUCLEOTIDE SEQUENCE [LARGE SCALE GENOMIC DNA]</scope>
    <source>
        <strain evidence="4 5">EC11</strain>
    </source>
</reference>
<organism evidence="4 5">
    <name type="scientific">Flavobacterium jejuense</name>
    <dbReference type="NCBI Taxonomy" id="1544455"/>
    <lineage>
        <taxon>Bacteria</taxon>
        <taxon>Pseudomonadati</taxon>
        <taxon>Bacteroidota</taxon>
        <taxon>Flavobacteriia</taxon>
        <taxon>Flavobacteriales</taxon>
        <taxon>Flavobacteriaceae</taxon>
        <taxon>Flavobacterium</taxon>
    </lineage>
</organism>
<name>A0ABX0IUQ5_9FLAO</name>
<keyword evidence="2 4" id="KW-0560">Oxidoreductase</keyword>
<reference evidence="5" key="1">
    <citation type="submission" date="2019-05" db="EMBL/GenBank/DDBJ databases">
        <title>Flavobacterium profundi sp. nov., isolated from a deep-sea seamount.</title>
        <authorList>
            <person name="Zhang D.-C."/>
        </authorList>
    </citation>
    <scope>NUCLEOTIDE SEQUENCE [LARGE SCALE GENOMIC DNA]</scope>
    <source>
        <strain evidence="5">EC11</strain>
    </source>
</reference>
<dbReference type="Pfam" id="PF03960">
    <property type="entry name" value="ArsC"/>
    <property type="match status" value="1"/>
</dbReference>
<dbReference type="EC" id="1.20.4.1" evidence="4"/>
<dbReference type="PROSITE" id="PS51353">
    <property type="entry name" value="ARSC"/>
    <property type="match status" value="1"/>
</dbReference>
<proteinExistence type="inferred from homology"/>
<evidence type="ECO:0000313" key="4">
    <source>
        <dbReference type="EMBL" id="NHN27542.1"/>
    </source>
</evidence>